<evidence type="ECO:0000256" key="1">
    <source>
        <dbReference type="ARBA" id="ARBA00022723"/>
    </source>
</evidence>
<dbReference type="Proteomes" id="UP000507470">
    <property type="component" value="Unassembled WGS sequence"/>
</dbReference>
<dbReference type="CDD" id="cd16787">
    <property type="entry name" value="mRING-HC-C3HC5_CGRF1"/>
    <property type="match status" value="1"/>
</dbReference>
<evidence type="ECO:0000313" key="7">
    <source>
        <dbReference type="Proteomes" id="UP000507470"/>
    </source>
</evidence>
<dbReference type="PANTHER" id="PTHR15379:SF2">
    <property type="entry name" value="CELL GROWTH REGULATOR WITH RING FINGER DOMAIN PROTEIN 1"/>
    <property type="match status" value="1"/>
</dbReference>
<dbReference type="InterPro" id="IPR001841">
    <property type="entry name" value="Znf_RING"/>
</dbReference>
<dbReference type="Pfam" id="PF13920">
    <property type="entry name" value="zf-C3HC4_3"/>
    <property type="match status" value="1"/>
</dbReference>
<proteinExistence type="predicted"/>
<dbReference type="PROSITE" id="PS50089">
    <property type="entry name" value="ZF_RING_2"/>
    <property type="match status" value="1"/>
</dbReference>
<dbReference type="AlphaFoldDB" id="A0A6J8BP37"/>
<evidence type="ECO:0000256" key="2">
    <source>
        <dbReference type="ARBA" id="ARBA00022771"/>
    </source>
</evidence>
<evidence type="ECO:0000313" key="6">
    <source>
        <dbReference type="EMBL" id="CAC5385593.1"/>
    </source>
</evidence>
<dbReference type="PANTHER" id="PTHR15379">
    <property type="entry name" value="CELL GROWTH REGULATOR WITH RING FINGER DOMAIN PROTEIN 1"/>
    <property type="match status" value="1"/>
</dbReference>
<protein>
    <recommendedName>
        <fullName evidence="5">RING-type domain-containing protein</fullName>
    </recommendedName>
</protein>
<gene>
    <name evidence="6" type="ORF">MCOR_21118</name>
</gene>
<keyword evidence="1" id="KW-0479">Metal-binding</keyword>
<organism evidence="6 7">
    <name type="scientific">Mytilus coruscus</name>
    <name type="common">Sea mussel</name>
    <dbReference type="NCBI Taxonomy" id="42192"/>
    <lineage>
        <taxon>Eukaryota</taxon>
        <taxon>Metazoa</taxon>
        <taxon>Spiralia</taxon>
        <taxon>Lophotrochozoa</taxon>
        <taxon>Mollusca</taxon>
        <taxon>Bivalvia</taxon>
        <taxon>Autobranchia</taxon>
        <taxon>Pteriomorphia</taxon>
        <taxon>Mytilida</taxon>
        <taxon>Mytiloidea</taxon>
        <taxon>Mytilidae</taxon>
        <taxon>Mytilinae</taxon>
        <taxon>Mytilus</taxon>
    </lineage>
</organism>
<dbReference type="SUPFAM" id="SSF57850">
    <property type="entry name" value="RING/U-box"/>
    <property type="match status" value="1"/>
</dbReference>
<dbReference type="EMBL" id="CACVKT020003742">
    <property type="protein sequence ID" value="CAC5385594.1"/>
    <property type="molecule type" value="Genomic_DNA"/>
</dbReference>
<dbReference type="InterPro" id="IPR013083">
    <property type="entry name" value="Znf_RING/FYVE/PHD"/>
</dbReference>
<evidence type="ECO:0000256" key="4">
    <source>
        <dbReference type="PROSITE-ProRule" id="PRU00175"/>
    </source>
</evidence>
<dbReference type="InterPro" id="IPR042496">
    <property type="entry name" value="CGRF1"/>
</dbReference>
<keyword evidence="7" id="KW-1185">Reference proteome</keyword>
<accession>A0A6J8BP37</accession>
<dbReference type="GO" id="GO:0008270">
    <property type="term" value="F:zinc ion binding"/>
    <property type="evidence" value="ECO:0007669"/>
    <property type="project" value="UniProtKB-KW"/>
</dbReference>
<dbReference type="EMBL" id="CACVKT020003742">
    <property type="protein sequence ID" value="CAC5385593.1"/>
    <property type="molecule type" value="Genomic_DNA"/>
</dbReference>
<dbReference type="FunFam" id="1.10.1170.10:FF:000002">
    <property type="entry name" value="Baculoviral IAP repeat containing 7"/>
    <property type="match status" value="1"/>
</dbReference>
<evidence type="ECO:0000256" key="3">
    <source>
        <dbReference type="ARBA" id="ARBA00022833"/>
    </source>
</evidence>
<dbReference type="GO" id="GO:0030308">
    <property type="term" value="P:negative regulation of cell growth"/>
    <property type="evidence" value="ECO:0007669"/>
    <property type="project" value="TreeGrafter"/>
</dbReference>
<keyword evidence="2 4" id="KW-0863">Zinc-finger</keyword>
<sequence length="173" mass="19759">MYQYLKTTDDQVTTLQPLFVSQLQQSEVFQVGGNSINNDNNSDSHISASHDNAIENSDLNRQPLTEDLHNTGSNDNNVQIHSAECVVCQTNDVTIAILPCRHTCVCDTCLQQLDKCPMCRGYIMSYFRIDEENFSSQGSSHRLSREGTSHNRLDGESRWEYFNRRINEFLGFQ</sequence>
<reference evidence="6 7" key="1">
    <citation type="submission" date="2020-06" db="EMBL/GenBank/DDBJ databases">
        <authorList>
            <person name="Li R."/>
            <person name="Bekaert M."/>
        </authorList>
    </citation>
    <scope>NUCLEOTIDE SEQUENCE [LARGE SCALE GENOMIC DNA]</scope>
    <source>
        <strain evidence="7">wild</strain>
        <strain evidence="6">Wild</strain>
    </source>
</reference>
<feature type="domain" description="RING-type" evidence="5">
    <location>
        <begin position="85"/>
        <end position="120"/>
    </location>
</feature>
<evidence type="ECO:0000259" key="5">
    <source>
        <dbReference type="PROSITE" id="PS50089"/>
    </source>
</evidence>
<dbReference type="Gene3D" id="3.30.40.10">
    <property type="entry name" value="Zinc/RING finger domain, C3HC4 (zinc finger)"/>
    <property type="match status" value="1"/>
</dbReference>
<name>A0A6J8BP37_MYTCO</name>
<dbReference type="OrthoDB" id="10251219at2759"/>
<keyword evidence="3" id="KW-0862">Zinc</keyword>